<keyword evidence="1 4" id="KW-0808">Transferase</keyword>
<evidence type="ECO:0000256" key="1">
    <source>
        <dbReference type="ARBA" id="ARBA00022679"/>
    </source>
</evidence>
<keyword evidence="5" id="KW-1185">Reference proteome</keyword>
<dbReference type="PROSITE" id="PS51186">
    <property type="entry name" value="GNAT"/>
    <property type="match status" value="1"/>
</dbReference>
<sequence length="171" mass="19326">MSLLFNSMSLHNATTKFREEKMSVSHEEELQRALVGLKIAPGIAIRAWQEGDFSAIQRLSEAEGWPTPVARPEEALAGWSNSWPTLVATADEEVVGFVRAWSDGHITTYIMELLIDAQWRQRGVGSSLLDVCHALYPRARMEVTSTEGSASFYRRYGFRDIGHTHRKSFVR</sequence>
<gene>
    <name evidence="4" type="ORF">EPA93_02870</name>
</gene>
<dbReference type="InterPro" id="IPR000182">
    <property type="entry name" value="GNAT_dom"/>
</dbReference>
<dbReference type="Pfam" id="PF13508">
    <property type="entry name" value="Acetyltransf_7"/>
    <property type="match status" value="1"/>
</dbReference>
<dbReference type="KEGG" id="kbs:EPA93_02870"/>
<dbReference type="GO" id="GO:0016747">
    <property type="term" value="F:acyltransferase activity, transferring groups other than amino-acyl groups"/>
    <property type="evidence" value="ECO:0007669"/>
    <property type="project" value="InterPro"/>
</dbReference>
<dbReference type="AlphaFoldDB" id="A0A4P6JJ92"/>
<protein>
    <submittedName>
        <fullName evidence="4">N-acetyltransferase</fullName>
    </submittedName>
</protein>
<dbReference type="InterPro" id="IPR016181">
    <property type="entry name" value="Acyl_CoA_acyltransferase"/>
</dbReference>
<dbReference type="InterPro" id="IPR050832">
    <property type="entry name" value="Bact_Acetyltransf"/>
</dbReference>
<dbReference type="CDD" id="cd04301">
    <property type="entry name" value="NAT_SF"/>
    <property type="match status" value="1"/>
</dbReference>
<keyword evidence="2" id="KW-0012">Acyltransferase</keyword>
<dbReference type="Gene3D" id="3.40.630.30">
    <property type="match status" value="1"/>
</dbReference>
<evidence type="ECO:0000313" key="4">
    <source>
        <dbReference type="EMBL" id="QBD74990.1"/>
    </source>
</evidence>
<feature type="domain" description="N-acetyltransferase" evidence="3">
    <location>
        <begin position="43"/>
        <end position="171"/>
    </location>
</feature>
<organism evidence="4 5">
    <name type="scientific">Ktedonosporobacter rubrisoli</name>
    <dbReference type="NCBI Taxonomy" id="2509675"/>
    <lineage>
        <taxon>Bacteria</taxon>
        <taxon>Bacillati</taxon>
        <taxon>Chloroflexota</taxon>
        <taxon>Ktedonobacteria</taxon>
        <taxon>Ktedonobacterales</taxon>
        <taxon>Ktedonosporobacteraceae</taxon>
        <taxon>Ktedonosporobacter</taxon>
    </lineage>
</organism>
<evidence type="ECO:0000256" key="2">
    <source>
        <dbReference type="ARBA" id="ARBA00023315"/>
    </source>
</evidence>
<evidence type="ECO:0000313" key="5">
    <source>
        <dbReference type="Proteomes" id="UP000290365"/>
    </source>
</evidence>
<dbReference type="OrthoDB" id="3216107at2"/>
<name>A0A4P6JJ92_KTERU</name>
<dbReference type="EMBL" id="CP035758">
    <property type="protein sequence ID" value="QBD74990.1"/>
    <property type="molecule type" value="Genomic_DNA"/>
</dbReference>
<evidence type="ECO:0000259" key="3">
    <source>
        <dbReference type="PROSITE" id="PS51186"/>
    </source>
</evidence>
<dbReference type="Proteomes" id="UP000290365">
    <property type="component" value="Chromosome"/>
</dbReference>
<reference evidence="4 5" key="1">
    <citation type="submission" date="2019-01" db="EMBL/GenBank/DDBJ databases">
        <title>Ktedonosporobacter rubrisoli SCAWS-G2.</title>
        <authorList>
            <person name="Huang Y."/>
            <person name="Yan B."/>
        </authorList>
    </citation>
    <scope>NUCLEOTIDE SEQUENCE [LARGE SCALE GENOMIC DNA]</scope>
    <source>
        <strain evidence="4 5">SCAWS-G2</strain>
    </source>
</reference>
<accession>A0A4P6JJ92</accession>
<dbReference type="PANTHER" id="PTHR43877">
    <property type="entry name" value="AMINOALKYLPHOSPHONATE N-ACETYLTRANSFERASE-RELATED-RELATED"/>
    <property type="match status" value="1"/>
</dbReference>
<proteinExistence type="predicted"/>
<dbReference type="SUPFAM" id="SSF55729">
    <property type="entry name" value="Acyl-CoA N-acyltransferases (Nat)"/>
    <property type="match status" value="1"/>
</dbReference>